<proteinExistence type="predicted"/>
<accession>A0ABQ7Q8Z3</accession>
<dbReference type="EMBL" id="JAHIBW010000019">
    <property type="protein sequence ID" value="KAG7301614.1"/>
    <property type="molecule type" value="Genomic_DNA"/>
</dbReference>
<feature type="signal peptide" evidence="1">
    <location>
        <begin position="1"/>
        <end position="15"/>
    </location>
</feature>
<keyword evidence="1" id="KW-0732">Signal</keyword>
<reference evidence="2 3" key="1">
    <citation type="submission" date="2021-06" db="EMBL/GenBank/DDBJ databases">
        <title>A haploid diamondback moth (Plutella xylostella L.) genome assembly resolves 31 chromosomes and identifies a diamide resistance mutation.</title>
        <authorList>
            <person name="Ward C.M."/>
            <person name="Perry K.D."/>
            <person name="Baker G."/>
            <person name="Powis K."/>
            <person name="Heckel D.G."/>
            <person name="Baxter S.W."/>
        </authorList>
    </citation>
    <scope>NUCLEOTIDE SEQUENCE [LARGE SCALE GENOMIC DNA]</scope>
    <source>
        <strain evidence="2 3">LV</strain>
        <tissue evidence="2">Single pupa</tissue>
    </source>
</reference>
<dbReference type="Proteomes" id="UP000823941">
    <property type="component" value="Chromosome 19"/>
</dbReference>
<keyword evidence="3" id="KW-1185">Reference proteome</keyword>
<protein>
    <submittedName>
        <fullName evidence="2">Uncharacterized protein</fullName>
    </submittedName>
</protein>
<comment type="caution">
    <text evidence="2">The sequence shown here is derived from an EMBL/GenBank/DDBJ whole genome shotgun (WGS) entry which is preliminary data.</text>
</comment>
<name>A0ABQ7Q8Z3_PLUXY</name>
<organism evidence="2 3">
    <name type="scientific">Plutella xylostella</name>
    <name type="common">Diamondback moth</name>
    <name type="synonym">Plutella maculipennis</name>
    <dbReference type="NCBI Taxonomy" id="51655"/>
    <lineage>
        <taxon>Eukaryota</taxon>
        <taxon>Metazoa</taxon>
        <taxon>Ecdysozoa</taxon>
        <taxon>Arthropoda</taxon>
        <taxon>Hexapoda</taxon>
        <taxon>Insecta</taxon>
        <taxon>Pterygota</taxon>
        <taxon>Neoptera</taxon>
        <taxon>Endopterygota</taxon>
        <taxon>Lepidoptera</taxon>
        <taxon>Glossata</taxon>
        <taxon>Ditrysia</taxon>
        <taxon>Yponomeutoidea</taxon>
        <taxon>Plutellidae</taxon>
        <taxon>Plutella</taxon>
    </lineage>
</organism>
<gene>
    <name evidence="2" type="ORF">JYU34_014591</name>
</gene>
<feature type="chain" id="PRO_5046929945" evidence="1">
    <location>
        <begin position="16"/>
        <end position="121"/>
    </location>
</feature>
<evidence type="ECO:0000313" key="2">
    <source>
        <dbReference type="EMBL" id="KAG7301614.1"/>
    </source>
</evidence>
<sequence>MKLVIALALLAVAAADIQPVVPPPAVLPADAAQYQAAELAEAQAISQSELENIRIVLPEGSDAVRVAEAPLPEVVRVVDAAPAASKIQVVEAPAQGAWQPVRVDPKRPYARGKVFENPMWR</sequence>
<evidence type="ECO:0000313" key="3">
    <source>
        <dbReference type="Proteomes" id="UP000823941"/>
    </source>
</evidence>
<evidence type="ECO:0000256" key="1">
    <source>
        <dbReference type="SAM" id="SignalP"/>
    </source>
</evidence>